<dbReference type="EC" id="2.7.6.3" evidence="3"/>
<evidence type="ECO:0000256" key="2">
    <source>
        <dbReference type="ARBA" id="ARBA00005810"/>
    </source>
</evidence>
<evidence type="ECO:0000256" key="9">
    <source>
        <dbReference type="ARBA" id="ARBA00022909"/>
    </source>
</evidence>
<evidence type="ECO:0000256" key="8">
    <source>
        <dbReference type="ARBA" id="ARBA00022840"/>
    </source>
</evidence>
<comment type="pathway">
    <text evidence="1">Cofactor biosynthesis; tetrahydrofolate biosynthesis; 2-amino-4-hydroxy-6-hydroxymethyl-7,8-dihydropteridine diphosphate from 7,8-dihydroneopterin triphosphate: step 4/4.</text>
</comment>
<organism evidence="14 15">
    <name type="scientific">Jiella flava</name>
    <dbReference type="NCBI Taxonomy" id="2816857"/>
    <lineage>
        <taxon>Bacteria</taxon>
        <taxon>Pseudomonadati</taxon>
        <taxon>Pseudomonadota</taxon>
        <taxon>Alphaproteobacteria</taxon>
        <taxon>Hyphomicrobiales</taxon>
        <taxon>Aurantimonadaceae</taxon>
        <taxon>Jiella</taxon>
    </lineage>
</organism>
<evidence type="ECO:0000256" key="5">
    <source>
        <dbReference type="ARBA" id="ARBA00022679"/>
    </source>
</evidence>
<name>A0A939FZD1_9HYPH</name>
<dbReference type="GO" id="GO:0003848">
    <property type="term" value="F:2-amino-4-hydroxy-6-hydroxymethyldihydropteridine diphosphokinase activity"/>
    <property type="evidence" value="ECO:0007669"/>
    <property type="project" value="UniProtKB-EC"/>
</dbReference>
<evidence type="ECO:0000313" key="14">
    <source>
        <dbReference type="EMBL" id="MBO0662996.1"/>
    </source>
</evidence>
<keyword evidence="9" id="KW-0289">Folate biosynthesis</keyword>
<keyword evidence="7" id="KW-0418">Kinase</keyword>
<dbReference type="Proteomes" id="UP000664122">
    <property type="component" value="Unassembled WGS sequence"/>
</dbReference>
<evidence type="ECO:0000256" key="7">
    <source>
        <dbReference type="ARBA" id="ARBA00022777"/>
    </source>
</evidence>
<feature type="domain" description="7,8-dihydro-6-hydroxymethylpterin-pyrophosphokinase" evidence="13">
    <location>
        <begin position="89"/>
        <end position="100"/>
    </location>
</feature>
<dbReference type="Gene3D" id="3.30.70.560">
    <property type="entry name" value="7,8-Dihydro-6-hydroxymethylpterin-pyrophosphokinase HPPK"/>
    <property type="match status" value="1"/>
</dbReference>
<protein>
    <recommendedName>
        <fullName evidence="4">2-amino-4-hydroxy-6-hydroxymethyldihydropteridine pyrophosphokinase</fullName>
        <ecNumber evidence="3">2.7.6.3</ecNumber>
    </recommendedName>
    <alternativeName>
        <fullName evidence="11">6-hydroxymethyl-7,8-dihydropterin pyrophosphokinase</fullName>
    </alternativeName>
    <alternativeName>
        <fullName evidence="12">7,8-dihydro-6-hydroxymethylpterin-pyrophosphokinase</fullName>
    </alternativeName>
</protein>
<evidence type="ECO:0000256" key="1">
    <source>
        <dbReference type="ARBA" id="ARBA00005051"/>
    </source>
</evidence>
<evidence type="ECO:0000256" key="11">
    <source>
        <dbReference type="ARBA" id="ARBA00029766"/>
    </source>
</evidence>
<dbReference type="RefSeq" id="WP_207257769.1">
    <property type="nucleotide sequence ID" value="NZ_JAFMPP010000007.1"/>
</dbReference>
<comment type="function">
    <text evidence="10">Catalyzes the transfer of pyrophosphate from adenosine triphosphate (ATP) to 6-hydroxymethyl-7,8-dihydropterin, an enzymatic step in folate biosynthesis pathway.</text>
</comment>
<dbReference type="Pfam" id="PF01288">
    <property type="entry name" value="HPPK"/>
    <property type="match status" value="1"/>
</dbReference>
<keyword evidence="6" id="KW-0547">Nucleotide-binding</keyword>
<dbReference type="EMBL" id="JAFMPP010000007">
    <property type="protein sequence ID" value="MBO0662996.1"/>
    <property type="molecule type" value="Genomic_DNA"/>
</dbReference>
<comment type="caution">
    <text evidence="14">The sequence shown here is derived from an EMBL/GenBank/DDBJ whole genome shotgun (WGS) entry which is preliminary data.</text>
</comment>
<comment type="similarity">
    <text evidence="2">Belongs to the HPPK family.</text>
</comment>
<dbReference type="PANTHER" id="PTHR43071:SF1">
    <property type="entry name" value="2-AMINO-4-HYDROXY-6-HYDROXYMETHYLDIHYDROPTERIDINE PYROPHOSPHOKINASE"/>
    <property type="match status" value="1"/>
</dbReference>
<reference evidence="14" key="1">
    <citation type="submission" date="2021-03" db="EMBL/GenBank/DDBJ databases">
        <title>Whole genome sequence of Jiella sp. CQZ9-1.</title>
        <authorList>
            <person name="Tuo L."/>
        </authorList>
    </citation>
    <scope>NUCLEOTIDE SEQUENCE</scope>
    <source>
        <strain evidence="14">CQZ9-1</strain>
    </source>
</reference>
<dbReference type="CDD" id="cd00483">
    <property type="entry name" value="HPPK"/>
    <property type="match status" value="1"/>
</dbReference>
<keyword evidence="8" id="KW-0067">ATP-binding</keyword>
<dbReference type="SUPFAM" id="SSF55083">
    <property type="entry name" value="6-hydroxymethyl-7,8-dihydropterin pyrophosphokinase, HPPK"/>
    <property type="match status" value="1"/>
</dbReference>
<evidence type="ECO:0000256" key="12">
    <source>
        <dbReference type="ARBA" id="ARBA00033413"/>
    </source>
</evidence>
<evidence type="ECO:0000259" key="13">
    <source>
        <dbReference type="PROSITE" id="PS00794"/>
    </source>
</evidence>
<dbReference type="PANTHER" id="PTHR43071">
    <property type="entry name" value="2-AMINO-4-HYDROXY-6-HYDROXYMETHYLDIHYDROPTERIDINE PYROPHOSPHOKINASE"/>
    <property type="match status" value="1"/>
</dbReference>
<evidence type="ECO:0000313" key="15">
    <source>
        <dbReference type="Proteomes" id="UP000664122"/>
    </source>
</evidence>
<accession>A0A939FZD1</accession>
<proteinExistence type="inferred from homology"/>
<dbReference type="GO" id="GO:0016301">
    <property type="term" value="F:kinase activity"/>
    <property type="evidence" value="ECO:0007669"/>
    <property type="project" value="UniProtKB-KW"/>
</dbReference>
<dbReference type="GO" id="GO:0005524">
    <property type="term" value="F:ATP binding"/>
    <property type="evidence" value="ECO:0007669"/>
    <property type="project" value="UniProtKB-KW"/>
</dbReference>
<dbReference type="AlphaFoldDB" id="A0A939FZD1"/>
<keyword evidence="15" id="KW-1185">Reference proteome</keyword>
<dbReference type="NCBIfam" id="TIGR01498">
    <property type="entry name" value="folK"/>
    <property type="match status" value="1"/>
</dbReference>
<keyword evidence="5 14" id="KW-0808">Transferase</keyword>
<evidence type="ECO:0000256" key="4">
    <source>
        <dbReference type="ARBA" id="ARBA00016218"/>
    </source>
</evidence>
<dbReference type="PROSITE" id="PS00794">
    <property type="entry name" value="HPPK"/>
    <property type="match status" value="1"/>
</dbReference>
<dbReference type="InterPro" id="IPR000550">
    <property type="entry name" value="Hppk"/>
</dbReference>
<dbReference type="GO" id="GO:0046656">
    <property type="term" value="P:folic acid biosynthetic process"/>
    <property type="evidence" value="ECO:0007669"/>
    <property type="project" value="UniProtKB-KW"/>
</dbReference>
<gene>
    <name evidence="14" type="primary">folK</name>
    <name evidence="14" type="ORF">J1C48_10440</name>
</gene>
<evidence type="ECO:0000256" key="6">
    <source>
        <dbReference type="ARBA" id="ARBA00022741"/>
    </source>
</evidence>
<sequence>MRVRALVGLGGNLGDPAETMAAALRAIDARSDCRVCAVSRLFRTPPWGNTDQPAFLNACAALNTDLTPRALLDLCLATERQFKRVRSERWGPRTLDLDVLDVDGEAYHDNTLTLPHPRLTERGFVLVPLADIAPDAVIAGATVAAHLASIARDGIEALGPERDWWHERR</sequence>
<evidence type="ECO:0000256" key="10">
    <source>
        <dbReference type="ARBA" id="ARBA00029409"/>
    </source>
</evidence>
<dbReference type="InterPro" id="IPR035907">
    <property type="entry name" value="Hppk_sf"/>
</dbReference>
<evidence type="ECO:0000256" key="3">
    <source>
        <dbReference type="ARBA" id="ARBA00013253"/>
    </source>
</evidence>